<feature type="transmembrane region" description="Helical" evidence="6">
    <location>
        <begin position="139"/>
        <end position="162"/>
    </location>
</feature>
<feature type="transmembrane region" description="Helical" evidence="6">
    <location>
        <begin position="81"/>
        <end position="101"/>
    </location>
</feature>
<evidence type="ECO:0000259" key="7">
    <source>
        <dbReference type="PROSITE" id="PS50261"/>
    </source>
</evidence>
<comment type="subcellular location">
    <subcellularLocation>
        <location evidence="1">Membrane</location>
        <topology evidence="1">Multi-pass membrane protein</topology>
    </subcellularLocation>
</comment>
<dbReference type="EMBL" id="CALNXK010000163">
    <property type="protein sequence ID" value="CAH3171409.1"/>
    <property type="molecule type" value="Genomic_DNA"/>
</dbReference>
<feature type="non-terminal residue" evidence="8">
    <location>
        <position position="1"/>
    </location>
</feature>
<feature type="compositionally biased region" description="Polar residues" evidence="5">
    <location>
        <begin position="13"/>
        <end position="22"/>
    </location>
</feature>
<reference evidence="8 9" key="1">
    <citation type="submission" date="2022-05" db="EMBL/GenBank/DDBJ databases">
        <authorList>
            <consortium name="Genoscope - CEA"/>
            <person name="William W."/>
        </authorList>
    </citation>
    <scope>NUCLEOTIDE SEQUENCE [LARGE SCALE GENOMIC DNA]</scope>
</reference>
<evidence type="ECO:0000256" key="1">
    <source>
        <dbReference type="ARBA" id="ARBA00004141"/>
    </source>
</evidence>
<feature type="transmembrane region" description="Helical" evidence="6">
    <location>
        <begin position="286"/>
        <end position="304"/>
    </location>
</feature>
<evidence type="ECO:0000256" key="3">
    <source>
        <dbReference type="ARBA" id="ARBA00022989"/>
    </source>
</evidence>
<feature type="transmembrane region" description="Helical" evidence="6">
    <location>
        <begin position="246"/>
        <end position="265"/>
    </location>
</feature>
<gene>
    <name evidence="8" type="ORF">PLOB_00011849</name>
</gene>
<comment type="caution">
    <text evidence="8">The sequence shown here is derived from an EMBL/GenBank/DDBJ whole genome shotgun (WGS) entry which is preliminary data.</text>
</comment>
<dbReference type="Gene3D" id="1.20.1070.10">
    <property type="entry name" value="Rhodopsin 7-helix transmembrane proteins"/>
    <property type="match status" value="1"/>
</dbReference>
<dbReference type="PRINTS" id="PR00249">
    <property type="entry name" value="GPCRSECRETIN"/>
</dbReference>
<dbReference type="PROSITE" id="PS50261">
    <property type="entry name" value="G_PROTEIN_RECEP_F2_4"/>
    <property type="match status" value="1"/>
</dbReference>
<evidence type="ECO:0000256" key="5">
    <source>
        <dbReference type="SAM" id="MobiDB-lite"/>
    </source>
</evidence>
<dbReference type="InterPro" id="IPR000832">
    <property type="entry name" value="GPCR_2_secretin-like"/>
</dbReference>
<feature type="domain" description="G-protein coupled receptors family 2 profile 2" evidence="7">
    <location>
        <begin position="76"/>
        <end position="333"/>
    </location>
</feature>
<evidence type="ECO:0000256" key="4">
    <source>
        <dbReference type="ARBA" id="ARBA00023136"/>
    </source>
</evidence>
<dbReference type="PANTHER" id="PTHR12011">
    <property type="entry name" value="ADHESION G-PROTEIN COUPLED RECEPTOR"/>
    <property type="match status" value="1"/>
</dbReference>
<dbReference type="Proteomes" id="UP001159405">
    <property type="component" value="Unassembled WGS sequence"/>
</dbReference>
<keyword evidence="2 6" id="KW-0812">Transmembrane</keyword>
<dbReference type="InterPro" id="IPR017981">
    <property type="entry name" value="GPCR_2-like_7TM"/>
</dbReference>
<accession>A0ABN8R1R4</accession>
<evidence type="ECO:0000313" key="9">
    <source>
        <dbReference type="Proteomes" id="UP001159405"/>
    </source>
</evidence>
<evidence type="ECO:0000256" key="6">
    <source>
        <dbReference type="SAM" id="Phobius"/>
    </source>
</evidence>
<keyword evidence="4 6" id="KW-0472">Membrane</keyword>
<organism evidence="8 9">
    <name type="scientific">Porites lobata</name>
    <dbReference type="NCBI Taxonomy" id="104759"/>
    <lineage>
        <taxon>Eukaryota</taxon>
        <taxon>Metazoa</taxon>
        <taxon>Cnidaria</taxon>
        <taxon>Anthozoa</taxon>
        <taxon>Hexacorallia</taxon>
        <taxon>Scleractinia</taxon>
        <taxon>Fungiina</taxon>
        <taxon>Poritidae</taxon>
        <taxon>Porites</taxon>
    </lineage>
</organism>
<proteinExistence type="predicted"/>
<feature type="region of interest" description="Disordered" evidence="5">
    <location>
        <begin position="13"/>
        <end position="35"/>
    </location>
</feature>
<protein>
    <recommendedName>
        <fullName evidence="7">G-protein coupled receptors family 2 profile 2 domain-containing protein</fullName>
    </recommendedName>
</protein>
<keyword evidence="3 6" id="KW-1133">Transmembrane helix</keyword>
<feature type="transmembrane region" description="Helical" evidence="6">
    <location>
        <begin position="113"/>
        <end position="133"/>
    </location>
</feature>
<feature type="transmembrane region" description="Helical" evidence="6">
    <location>
        <begin position="182"/>
        <end position="203"/>
    </location>
</feature>
<dbReference type="Pfam" id="PF00002">
    <property type="entry name" value="7tm_2"/>
    <property type="match status" value="1"/>
</dbReference>
<evidence type="ECO:0000256" key="2">
    <source>
        <dbReference type="ARBA" id="ARBA00022692"/>
    </source>
</evidence>
<sequence length="358" mass="40588">LSLINLQIKATENKTGSDNVSSATERTTEEEEEEEAECSLDMEDVQIIKRQLKQRGDLVMDIGNENDPELRLEQILEKVEVVLLCCSIGAITIYYIVLLVLRVKITDKIFVHVNMLLSLGLGRLVFVLDLTVFPNKAEHPVLCSTVVVTLHFLETALFTWMFVEGINLYNKLVKVFSMRKQYLAFAAIGWGIPAVIVGITAAIKPSTYDTEAPLKEVICGPFNFTGRPERERCWLSGSTWIYKGPVLFFLLVNMGMFLILLRVIFGKLSNKYNKEHVKFARKGLRSMLALLPLLGVTYILGYFLQFHIAVQYLFVLLNSTQGVTFTIFHCVFDDQITEGLKRLCGKNTVPQKPRKNPK</sequence>
<dbReference type="PANTHER" id="PTHR12011:SF347">
    <property type="entry name" value="FI21270P1-RELATED"/>
    <property type="match status" value="1"/>
</dbReference>
<keyword evidence="9" id="KW-1185">Reference proteome</keyword>
<feature type="non-terminal residue" evidence="8">
    <location>
        <position position="358"/>
    </location>
</feature>
<feature type="transmembrane region" description="Helical" evidence="6">
    <location>
        <begin position="310"/>
        <end position="332"/>
    </location>
</feature>
<evidence type="ECO:0000313" key="8">
    <source>
        <dbReference type="EMBL" id="CAH3171409.1"/>
    </source>
</evidence>
<name>A0ABN8R1R4_9CNID</name>